<dbReference type="AlphaFoldDB" id="A0A511T0D8"/>
<evidence type="ECO:0000313" key="5">
    <source>
        <dbReference type="Proteomes" id="UP000321514"/>
    </source>
</evidence>
<dbReference type="RefSeq" id="WP_074948582.1">
    <property type="nucleotide sequence ID" value="NZ_BJXR01000025.1"/>
</dbReference>
<dbReference type="OrthoDB" id="5383196at2"/>
<evidence type="ECO:0000313" key="2">
    <source>
        <dbReference type="EMBL" id="GEN07630.1"/>
    </source>
</evidence>
<feature type="region of interest" description="Disordered" evidence="1">
    <location>
        <begin position="68"/>
        <end position="87"/>
    </location>
</feature>
<keyword evidence="4" id="KW-1185">Reference proteome</keyword>
<comment type="caution">
    <text evidence="2">The sequence shown here is derived from an EMBL/GenBank/DDBJ whole genome shotgun (WGS) entry which is preliminary data.</text>
</comment>
<name>A0A511T0D8_MYXFU</name>
<organism evidence="2 5">
    <name type="scientific">Myxococcus fulvus</name>
    <dbReference type="NCBI Taxonomy" id="33"/>
    <lineage>
        <taxon>Bacteria</taxon>
        <taxon>Pseudomonadati</taxon>
        <taxon>Myxococcota</taxon>
        <taxon>Myxococcia</taxon>
        <taxon>Myxococcales</taxon>
        <taxon>Cystobacterineae</taxon>
        <taxon>Myxococcaceae</taxon>
        <taxon>Myxococcus</taxon>
    </lineage>
</organism>
<reference evidence="3 4" key="1">
    <citation type="submission" date="2016-10" db="EMBL/GenBank/DDBJ databases">
        <authorList>
            <person name="Varghese N."/>
            <person name="Submissions S."/>
        </authorList>
    </citation>
    <scope>NUCLEOTIDE SEQUENCE [LARGE SCALE GENOMIC DNA]</scope>
    <source>
        <strain evidence="3 4">DSM 16525</strain>
    </source>
</reference>
<protein>
    <recommendedName>
        <fullName evidence="6">Lipoprotein</fullName>
    </recommendedName>
</protein>
<dbReference type="Proteomes" id="UP000183760">
    <property type="component" value="Unassembled WGS sequence"/>
</dbReference>
<evidence type="ECO:0000313" key="4">
    <source>
        <dbReference type="Proteomes" id="UP000183760"/>
    </source>
</evidence>
<evidence type="ECO:0000313" key="3">
    <source>
        <dbReference type="EMBL" id="SES84696.1"/>
    </source>
</evidence>
<gene>
    <name evidence="2" type="ORF">MFU01_26670</name>
    <name evidence="3" type="ORF">SAMN05443572_101356</name>
</gene>
<proteinExistence type="predicted"/>
<dbReference type="EMBL" id="FOIB01000001">
    <property type="protein sequence ID" value="SES84696.1"/>
    <property type="molecule type" value="Genomic_DNA"/>
</dbReference>
<evidence type="ECO:0008006" key="6">
    <source>
        <dbReference type="Google" id="ProtNLM"/>
    </source>
</evidence>
<evidence type="ECO:0000256" key="1">
    <source>
        <dbReference type="SAM" id="MobiDB-lite"/>
    </source>
</evidence>
<dbReference type="PROSITE" id="PS51257">
    <property type="entry name" value="PROKAR_LIPOPROTEIN"/>
    <property type="match status" value="1"/>
</dbReference>
<dbReference type="EMBL" id="BJXR01000025">
    <property type="protein sequence ID" value="GEN07630.1"/>
    <property type="molecule type" value="Genomic_DNA"/>
</dbReference>
<accession>A0A511T0D8</accession>
<reference evidence="2 5" key="2">
    <citation type="submission" date="2019-07" db="EMBL/GenBank/DDBJ databases">
        <title>Whole genome shotgun sequence of Myxococcus fulvus NBRC 100333.</title>
        <authorList>
            <person name="Hosoyama A."/>
            <person name="Uohara A."/>
            <person name="Ohji S."/>
            <person name="Ichikawa N."/>
        </authorList>
    </citation>
    <scope>NUCLEOTIDE SEQUENCE [LARGE SCALE GENOMIC DNA]</scope>
    <source>
        <strain evidence="2 5">NBRC 100333</strain>
    </source>
</reference>
<sequence length="87" mass="9621">MMGRKALGWLSAVSMAVALVGCSHGGQREEKKGDTRCEESRNLSCITGTECSMDRDRGCEVCRCSPADALTPTDKRRPTAMEPERRW</sequence>
<dbReference type="Proteomes" id="UP000321514">
    <property type="component" value="Unassembled WGS sequence"/>
</dbReference>
<feature type="compositionally biased region" description="Basic and acidic residues" evidence="1">
    <location>
        <begin position="73"/>
        <end position="87"/>
    </location>
</feature>